<gene>
    <name evidence="3" type="ORF">DEALK_11840</name>
</gene>
<reference evidence="3 4" key="1">
    <citation type="submission" date="2015-06" db="EMBL/GenBank/DDBJ databases">
        <title>Genome sequence of the organohalide-respiring Dehalogenimonas alkenigignens type strain (IP3-3T).</title>
        <authorList>
            <person name="Key T.A."/>
            <person name="Richmond D.P."/>
            <person name="Bowman K.S."/>
            <person name="Cho Y.-J."/>
            <person name="Chun J."/>
            <person name="da Costa M.S."/>
            <person name="Rainey F.A."/>
            <person name="Moe W.M."/>
        </authorList>
    </citation>
    <scope>NUCLEOTIDE SEQUENCE [LARGE SCALE GENOMIC DNA]</scope>
    <source>
        <strain evidence="3 4">IP3-3</strain>
    </source>
</reference>
<dbReference type="PANTHER" id="PTHR45947">
    <property type="entry name" value="SULFOQUINOVOSYL TRANSFERASE SQD2"/>
    <property type="match status" value="1"/>
</dbReference>
<dbReference type="STRING" id="1217799.DEALK_11840"/>
<accession>A0A0W0GIG7</accession>
<dbReference type="SUPFAM" id="SSF53756">
    <property type="entry name" value="UDP-Glycosyltransferase/glycogen phosphorylase"/>
    <property type="match status" value="1"/>
</dbReference>
<dbReference type="Pfam" id="PF13439">
    <property type="entry name" value="Glyco_transf_4"/>
    <property type="match status" value="1"/>
</dbReference>
<proteinExistence type="predicted"/>
<feature type="domain" description="Glycosyl transferase family 1" evidence="1">
    <location>
        <begin position="209"/>
        <end position="366"/>
    </location>
</feature>
<dbReference type="PANTHER" id="PTHR45947:SF3">
    <property type="entry name" value="SULFOQUINOVOSYL TRANSFERASE SQD2"/>
    <property type="match status" value="1"/>
</dbReference>
<comment type="caution">
    <text evidence="3">The sequence shown here is derived from an EMBL/GenBank/DDBJ whole genome shotgun (WGS) entry which is preliminary data.</text>
</comment>
<evidence type="ECO:0000313" key="3">
    <source>
        <dbReference type="EMBL" id="KTB48338.1"/>
    </source>
</evidence>
<evidence type="ECO:0000259" key="1">
    <source>
        <dbReference type="Pfam" id="PF00534"/>
    </source>
</evidence>
<sequence length="403" mass="43852">MNNNLRIAMLSVHSCPIGQPGGRDTGGMNVYIRELAAALGLRGHNVDIYTRAHDPRDAQSEILSTGARLIHIRAGAVEEMGKLTQYNHLREFYDNLEAFRAAEGVRYDLLHSHYWLSGEVGLRLSTEWRVPQVFGFHTIGAAKDELGLGDGEPAIRLLTERDIAQNCHQITAGTEGEKVSLLKHHGCAGNKITVVPCGVDLKLFRPLDRGEARRDLGLDGSPTVLFVGRLDKLKGIDRLVQAMVMIDIPESRLIVVGGDEYSKATLERLKNLAAGLGIADRVKFIGAVPQRELPRYYSAANVVAVPSYSETFGMVALEAVACGTPVVSADVGAARQIIKDGFSGAVVCGNEPQTLAWAIESWLQRTVANRMQLHDSVSSYGWSAVAEQVEKVYFNVLSKVPAG</sequence>
<keyword evidence="3" id="KW-0808">Transferase</keyword>
<keyword evidence="3" id="KW-0328">Glycosyltransferase</keyword>
<dbReference type="AlphaFoldDB" id="A0A0W0GIG7"/>
<protein>
    <submittedName>
        <fullName evidence="3">Glycosyltransferase</fullName>
        <ecNumber evidence="3">2.4.1.250</ecNumber>
    </submittedName>
</protein>
<dbReference type="Gene3D" id="3.40.50.2000">
    <property type="entry name" value="Glycogen Phosphorylase B"/>
    <property type="match status" value="2"/>
</dbReference>
<dbReference type="InterPro" id="IPR001296">
    <property type="entry name" value="Glyco_trans_1"/>
</dbReference>
<dbReference type="RefSeq" id="WP_058439339.1">
    <property type="nucleotide sequence ID" value="NZ_KQ758903.1"/>
</dbReference>
<dbReference type="Pfam" id="PF00534">
    <property type="entry name" value="Glycos_transf_1"/>
    <property type="match status" value="1"/>
</dbReference>
<dbReference type="InterPro" id="IPR050194">
    <property type="entry name" value="Glycosyltransferase_grp1"/>
</dbReference>
<dbReference type="InterPro" id="IPR028098">
    <property type="entry name" value="Glyco_trans_4-like_N"/>
</dbReference>
<evidence type="ECO:0000313" key="4">
    <source>
        <dbReference type="Proteomes" id="UP000053947"/>
    </source>
</evidence>
<dbReference type="PATRIC" id="fig|1217799.6.peg.1226"/>
<evidence type="ECO:0000259" key="2">
    <source>
        <dbReference type="Pfam" id="PF13439"/>
    </source>
</evidence>
<organism evidence="3 4">
    <name type="scientific">Dehalogenimonas alkenigignens</name>
    <dbReference type="NCBI Taxonomy" id="1217799"/>
    <lineage>
        <taxon>Bacteria</taxon>
        <taxon>Bacillati</taxon>
        <taxon>Chloroflexota</taxon>
        <taxon>Dehalococcoidia</taxon>
        <taxon>Dehalococcoidales</taxon>
        <taxon>Dehalococcoidaceae</taxon>
        <taxon>Dehalogenimonas</taxon>
    </lineage>
</organism>
<dbReference type="OrthoDB" id="9795068at2"/>
<dbReference type="Proteomes" id="UP000053947">
    <property type="component" value="Unassembled WGS sequence"/>
</dbReference>
<dbReference type="EMBL" id="LFDV01000002">
    <property type="protein sequence ID" value="KTB48338.1"/>
    <property type="molecule type" value="Genomic_DNA"/>
</dbReference>
<dbReference type="EC" id="2.4.1.250" evidence="3"/>
<name>A0A0W0GIG7_9CHLR</name>
<keyword evidence="4" id="KW-1185">Reference proteome</keyword>
<dbReference type="GO" id="GO:0102710">
    <property type="term" value="F:D-inositol-3-phosphate glycosyltransferase activity"/>
    <property type="evidence" value="ECO:0007669"/>
    <property type="project" value="UniProtKB-EC"/>
</dbReference>
<feature type="domain" description="Glycosyltransferase subfamily 4-like N-terminal" evidence="2">
    <location>
        <begin position="26"/>
        <end position="202"/>
    </location>
</feature>